<dbReference type="InterPro" id="IPR027367">
    <property type="entry name" value="Gly-zipper_YMGG"/>
</dbReference>
<dbReference type="KEGG" id="pcm:AY601_2302"/>
<protein>
    <recommendedName>
        <fullName evidence="2">YMGG-like Gly-zipper domain-containing protein</fullName>
    </recommendedName>
</protein>
<dbReference type="Proteomes" id="UP000071561">
    <property type="component" value="Chromosome"/>
</dbReference>
<evidence type="ECO:0000313" key="4">
    <source>
        <dbReference type="Proteomes" id="UP000071561"/>
    </source>
</evidence>
<dbReference type="RefSeq" id="WP_068400829.1">
    <property type="nucleotide sequence ID" value="NZ_CP014504.1"/>
</dbReference>
<dbReference type="EMBL" id="CP014504">
    <property type="protein sequence ID" value="AMP99196.1"/>
    <property type="molecule type" value="Genomic_DNA"/>
</dbReference>
<evidence type="ECO:0000256" key="1">
    <source>
        <dbReference type="SAM" id="MobiDB-lite"/>
    </source>
</evidence>
<evidence type="ECO:0000313" key="3">
    <source>
        <dbReference type="EMBL" id="AMP99196.1"/>
    </source>
</evidence>
<feature type="region of interest" description="Disordered" evidence="1">
    <location>
        <begin position="75"/>
        <end position="101"/>
    </location>
</feature>
<dbReference type="PATRIC" id="fig|188932.3.peg.2410"/>
<dbReference type="Pfam" id="PF13441">
    <property type="entry name" value="Gly-zipper_YMGG"/>
    <property type="match status" value="1"/>
</dbReference>
<evidence type="ECO:0000259" key="2">
    <source>
        <dbReference type="Pfam" id="PF13441"/>
    </source>
</evidence>
<name>A0A127VCX0_9SPHI</name>
<proteinExistence type="predicted"/>
<organism evidence="3 4">
    <name type="scientific">Pedobacter cryoconitis</name>
    <dbReference type="NCBI Taxonomy" id="188932"/>
    <lineage>
        <taxon>Bacteria</taxon>
        <taxon>Pseudomonadati</taxon>
        <taxon>Bacteroidota</taxon>
        <taxon>Sphingobacteriia</taxon>
        <taxon>Sphingobacteriales</taxon>
        <taxon>Sphingobacteriaceae</taxon>
        <taxon>Pedobacter</taxon>
    </lineage>
</organism>
<dbReference type="OrthoDB" id="773095at2"/>
<dbReference type="AlphaFoldDB" id="A0A127VCX0"/>
<accession>A0A127VCX0</accession>
<keyword evidence="4" id="KW-1185">Reference proteome</keyword>
<feature type="domain" description="YMGG-like Gly-zipper" evidence="2">
    <location>
        <begin position="105"/>
        <end position="148"/>
    </location>
</feature>
<sequence length="161" mass="16580">MKNTFAILGIALAFTACTNAKKEEEIKVATVKAVKDSMRLDSFKRADAAEKQQAAKIQEEKRVLMLASAKAAENAPAATMASPRSHSVDHQTTTTTTTKKKGWSSAALGTVIGAGAGGLGGALIDKKKGRGAIIGGVAGAGAGYLIGRGQDRKSGRVQPKN</sequence>
<dbReference type="PROSITE" id="PS51257">
    <property type="entry name" value="PROKAR_LIPOPROTEIN"/>
    <property type="match status" value="1"/>
</dbReference>
<reference evidence="3 4" key="1">
    <citation type="submission" date="2016-03" db="EMBL/GenBank/DDBJ databases">
        <title>Complete genome sequence of Pedobacter cryoconitis PAMC 27485.</title>
        <authorList>
            <person name="Lee J."/>
            <person name="Kim O.-S."/>
        </authorList>
    </citation>
    <scope>NUCLEOTIDE SEQUENCE [LARGE SCALE GENOMIC DNA]</scope>
    <source>
        <strain evidence="3 4">PAMC 27485</strain>
    </source>
</reference>
<gene>
    <name evidence="3" type="ORF">AY601_2302</name>
</gene>